<dbReference type="InterPro" id="IPR037923">
    <property type="entry name" value="HTH-like"/>
</dbReference>
<dbReference type="Proteomes" id="UP000281498">
    <property type="component" value="Unassembled WGS sequence"/>
</dbReference>
<dbReference type="Gene3D" id="1.10.10.60">
    <property type="entry name" value="Homeodomain-like"/>
    <property type="match status" value="2"/>
</dbReference>
<dbReference type="GO" id="GO:0003700">
    <property type="term" value="F:DNA-binding transcription factor activity"/>
    <property type="evidence" value="ECO:0007669"/>
    <property type="project" value="InterPro"/>
</dbReference>
<accession>A0A3A9K697</accession>
<evidence type="ECO:0000256" key="3">
    <source>
        <dbReference type="ARBA" id="ARBA00023163"/>
    </source>
</evidence>
<dbReference type="InterPro" id="IPR003313">
    <property type="entry name" value="AraC-bd"/>
</dbReference>
<comment type="caution">
    <text evidence="5">The sequence shown here is derived from an EMBL/GenBank/DDBJ whole genome shotgun (WGS) entry which is preliminary data.</text>
</comment>
<evidence type="ECO:0000259" key="4">
    <source>
        <dbReference type="PROSITE" id="PS01124"/>
    </source>
</evidence>
<dbReference type="SMART" id="SM00342">
    <property type="entry name" value="HTH_ARAC"/>
    <property type="match status" value="1"/>
</dbReference>
<dbReference type="PRINTS" id="PR00032">
    <property type="entry name" value="HTHARAC"/>
</dbReference>
<gene>
    <name evidence="5" type="ORF">CR203_10520</name>
</gene>
<keyword evidence="3" id="KW-0804">Transcription</keyword>
<dbReference type="InterPro" id="IPR018060">
    <property type="entry name" value="HTH_AraC"/>
</dbReference>
<dbReference type="PANTHER" id="PTHR43280">
    <property type="entry name" value="ARAC-FAMILY TRANSCRIPTIONAL REGULATOR"/>
    <property type="match status" value="1"/>
</dbReference>
<dbReference type="PROSITE" id="PS01124">
    <property type="entry name" value="HTH_ARAC_FAMILY_2"/>
    <property type="match status" value="1"/>
</dbReference>
<dbReference type="AlphaFoldDB" id="A0A3A9K697"/>
<dbReference type="PANTHER" id="PTHR43280:SF30">
    <property type="entry name" value="MMSAB OPERON REGULATORY PROTEIN"/>
    <property type="match status" value="1"/>
</dbReference>
<evidence type="ECO:0000313" key="6">
    <source>
        <dbReference type="Proteomes" id="UP000281498"/>
    </source>
</evidence>
<keyword evidence="1" id="KW-0805">Transcription regulation</keyword>
<organism evidence="5 6">
    <name type="scientific">Salipaludibacillus neizhouensis</name>
    <dbReference type="NCBI Taxonomy" id="885475"/>
    <lineage>
        <taxon>Bacteria</taxon>
        <taxon>Bacillati</taxon>
        <taxon>Bacillota</taxon>
        <taxon>Bacilli</taxon>
        <taxon>Bacillales</taxon>
        <taxon>Bacillaceae</taxon>
    </lineage>
</organism>
<dbReference type="EMBL" id="PDOE01000003">
    <property type="protein sequence ID" value="RKL67769.1"/>
    <property type="molecule type" value="Genomic_DNA"/>
</dbReference>
<sequence>MMMIKTVIPPLPIFIKGGRAIFRKGEAHFKRRFHIFNLIFVTKGTLYMKEEENTYSVTEGEYIVLAPHLEHVGNKKCTEETEYSWIHFTLSSNYKLVEETEVDWSNIIKRENTFIHSDLYELFIPRNGDFQKVEHAKDLFNNLLQLNDSNDPAERMKQQTYFFEIIVQLQKEALELPTSAQTVSNRCIQYIKDNYRKNTFNIKTMSKDLLYHPDYLTRSMKKSIGMTPIQYVNHYRLSQAKKSLQEGSLDLKSISKESGFSDISYFSRVFKKKEGMTPGQYRRLSSNRYHLK</sequence>
<feature type="domain" description="HTH araC/xylS-type" evidence="4">
    <location>
        <begin position="185"/>
        <end position="284"/>
    </location>
</feature>
<evidence type="ECO:0000256" key="1">
    <source>
        <dbReference type="ARBA" id="ARBA00023015"/>
    </source>
</evidence>
<dbReference type="GO" id="GO:0043565">
    <property type="term" value="F:sequence-specific DNA binding"/>
    <property type="evidence" value="ECO:0007669"/>
    <property type="project" value="InterPro"/>
</dbReference>
<dbReference type="RefSeq" id="WP_110935068.1">
    <property type="nucleotide sequence ID" value="NZ_KZ614146.1"/>
</dbReference>
<dbReference type="Pfam" id="PF12833">
    <property type="entry name" value="HTH_18"/>
    <property type="match status" value="1"/>
</dbReference>
<dbReference type="InterPro" id="IPR009057">
    <property type="entry name" value="Homeodomain-like_sf"/>
</dbReference>
<dbReference type="SUPFAM" id="SSF46689">
    <property type="entry name" value="Homeodomain-like"/>
    <property type="match status" value="1"/>
</dbReference>
<proteinExistence type="predicted"/>
<keyword evidence="2" id="KW-0238">DNA-binding</keyword>
<evidence type="ECO:0000313" key="5">
    <source>
        <dbReference type="EMBL" id="RKL67769.1"/>
    </source>
</evidence>
<dbReference type="Pfam" id="PF02311">
    <property type="entry name" value="AraC_binding"/>
    <property type="match status" value="1"/>
</dbReference>
<protein>
    <submittedName>
        <fullName evidence="5">AraC family transcriptional regulator</fullName>
    </submittedName>
</protein>
<dbReference type="SUPFAM" id="SSF51215">
    <property type="entry name" value="Regulatory protein AraC"/>
    <property type="match status" value="1"/>
</dbReference>
<keyword evidence="6" id="KW-1185">Reference proteome</keyword>
<dbReference type="OrthoDB" id="192171at2"/>
<name>A0A3A9K697_9BACI</name>
<reference evidence="5 6" key="1">
    <citation type="submission" date="2017-10" db="EMBL/GenBank/DDBJ databases">
        <title>Bacillus sp. nov., a halophilic bacterium isolated from a Keqin Lake.</title>
        <authorList>
            <person name="Wang H."/>
        </authorList>
    </citation>
    <scope>NUCLEOTIDE SEQUENCE [LARGE SCALE GENOMIC DNA]</scope>
    <source>
        <strain evidence="5 6">KCTC 13187</strain>
    </source>
</reference>
<dbReference type="InterPro" id="IPR020449">
    <property type="entry name" value="Tscrpt_reg_AraC-type_HTH"/>
</dbReference>
<evidence type="ECO:0000256" key="2">
    <source>
        <dbReference type="ARBA" id="ARBA00023125"/>
    </source>
</evidence>